<dbReference type="EMBL" id="CAJOBA010046597">
    <property type="protein sequence ID" value="CAF4191387.1"/>
    <property type="molecule type" value="Genomic_DNA"/>
</dbReference>
<feature type="region of interest" description="Disordered" evidence="1">
    <location>
        <begin position="1"/>
        <end position="34"/>
    </location>
</feature>
<organism evidence="2 6">
    <name type="scientific">Didymodactylos carnosus</name>
    <dbReference type="NCBI Taxonomy" id="1234261"/>
    <lineage>
        <taxon>Eukaryota</taxon>
        <taxon>Metazoa</taxon>
        <taxon>Spiralia</taxon>
        <taxon>Gnathifera</taxon>
        <taxon>Rotifera</taxon>
        <taxon>Eurotatoria</taxon>
        <taxon>Bdelloidea</taxon>
        <taxon>Philodinida</taxon>
        <taxon>Philodinidae</taxon>
        <taxon>Didymodactylos</taxon>
    </lineage>
</organism>
<name>A0A814XNR2_9BILA</name>
<dbReference type="Proteomes" id="UP000681722">
    <property type="component" value="Unassembled WGS sequence"/>
</dbReference>
<feature type="compositionally biased region" description="Low complexity" evidence="1">
    <location>
        <begin position="8"/>
        <end position="17"/>
    </location>
</feature>
<dbReference type="AlphaFoldDB" id="A0A814XNR2"/>
<dbReference type="Proteomes" id="UP000682733">
    <property type="component" value="Unassembled WGS sequence"/>
</dbReference>
<comment type="caution">
    <text evidence="2">The sequence shown here is derived from an EMBL/GenBank/DDBJ whole genome shotgun (WGS) entry which is preliminary data.</text>
</comment>
<accession>A0A814XNR2</accession>
<evidence type="ECO:0000256" key="1">
    <source>
        <dbReference type="SAM" id="MobiDB-lite"/>
    </source>
</evidence>
<protein>
    <submittedName>
        <fullName evidence="2">Uncharacterized protein</fullName>
    </submittedName>
</protein>
<dbReference type="Proteomes" id="UP000663829">
    <property type="component" value="Unassembled WGS sequence"/>
</dbReference>
<dbReference type="EMBL" id="CAJOBC010009062">
    <property type="protein sequence ID" value="CAF3978304.1"/>
    <property type="molecule type" value="Genomic_DNA"/>
</dbReference>
<keyword evidence="6" id="KW-1185">Reference proteome</keyword>
<proteinExistence type="predicted"/>
<evidence type="ECO:0000313" key="4">
    <source>
        <dbReference type="EMBL" id="CAF3978304.1"/>
    </source>
</evidence>
<reference evidence="2" key="1">
    <citation type="submission" date="2021-02" db="EMBL/GenBank/DDBJ databases">
        <authorList>
            <person name="Nowell W R."/>
        </authorList>
    </citation>
    <scope>NUCLEOTIDE SEQUENCE</scope>
</reference>
<evidence type="ECO:0000313" key="3">
    <source>
        <dbReference type="EMBL" id="CAF1383070.1"/>
    </source>
</evidence>
<evidence type="ECO:0000313" key="6">
    <source>
        <dbReference type="Proteomes" id="UP000663829"/>
    </source>
</evidence>
<dbReference type="EMBL" id="CAJNOQ010009063">
    <property type="protein sequence ID" value="CAF1214492.1"/>
    <property type="molecule type" value="Genomic_DNA"/>
</dbReference>
<evidence type="ECO:0000313" key="5">
    <source>
        <dbReference type="EMBL" id="CAF4191387.1"/>
    </source>
</evidence>
<gene>
    <name evidence="2" type="ORF">GPM918_LOCUS24381</name>
    <name evidence="3" type="ORF">OVA965_LOCUS32201</name>
    <name evidence="4" type="ORF">SRO942_LOCUS24378</name>
    <name evidence="5" type="ORF">TMI583_LOCUS33058</name>
</gene>
<sequence length="86" mass="9390">MKRVAEVSHPSSLHPFELPSPEPPAPLAVDDEGGRRACGRAGEELTEKWNEPISTSRHRIRHCQQLEGGCRASSTADTQVEVSRGC</sequence>
<dbReference type="Proteomes" id="UP000677228">
    <property type="component" value="Unassembled WGS sequence"/>
</dbReference>
<evidence type="ECO:0000313" key="2">
    <source>
        <dbReference type="EMBL" id="CAF1214492.1"/>
    </source>
</evidence>
<dbReference type="EMBL" id="CAJNOK010024902">
    <property type="protein sequence ID" value="CAF1383070.1"/>
    <property type="molecule type" value="Genomic_DNA"/>
</dbReference>